<dbReference type="CDD" id="cd03788">
    <property type="entry name" value="GT20_TPS"/>
    <property type="match status" value="1"/>
</dbReference>
<dbReference type="PANTHER" id="PTHR10788">
    <property type="entry name" value="TREHALOSE-6-PHOSPHATE SYNTHASE"/>
    <property type="match status" value="1"/>
</dbReference>
<keyword evidence="2" id="KW-0808">Transferase</keyword>
<accession>A0A6F8ZGQ4</accession>
<dbReference type="AlphaFoldDB" id="A0A6F8ZGQ4"/>
<dbReference type="Gene3D" id="3.40.50.2000">
    <property type="entry name" value="Glycogen Phosphorylase B"/>
    <property type="match status" value="2"/>
</dbReference>
<evidence type="ECO:0000313" key="2">
    <source>
        <dbReference type="EMBL" id="CAB1129067.1"/>
    </source>
</evidence>
<dbReference type="EC" id="2.4.1.15" evidence="2"/>
<sequence>MLSGQRPLDRHPLVVVTNREPYIDERVGQGIRTVQSAGGVVAALDPLLQEHGGYWVAWGSGSADFQAAPDGRRQVPPRNPRYTLCRVALSPEEVEGYYASYSNQGLWPLSHLLIERAHFSREAYGFYAAVNRKFAQAAARVAPRRAWVFSHDYQLALFPAALKRARPDLTIAHFWHIPWAPFTVFRLCPHYRALLEGLLGADVLGFQTGGDVFHFLNAVQRTFPEAVVDRELGVVTWNRHTTRVSAFPVSVDYAAIRELALSRRVSRMARGLRRQLAHADLQLVVAVDRADYTKGILHRLEALADFLERYPAWHRRFVLLQVVVPTRTEVDEYRDLFTEVLRRTRALNEEWGRDGWQPVVTIRRSLDRARLTALFRAADVALVSSLFDGMNLVAKEFVAAQVDRRGVLLVSESAGASEELTDAFPVNPLDPEGMAATLDEALRLPPAERAARLGRMQAYLSRHNVYTWLQDILDALEEASLNPSWLTTDAETSPSLIGESWTDS</sequence>
<dbReference type="Proteomes" id="UP000503399">
    <property type="component" value="Chromosome"/>
</dbReference>
<dbReference type="KEGG" id="hfv:R50_1566"/>
<dbReference type="SUPFAM" id="SSF53756">
    <property type="entry name" value="UDP-Glycosyltransferase/glycogen phosphorylase"/>
    <property type="match status" value="1"/>
</dbReference>
<evidence type="ECO:0000256" key="1">
    <source>
        <dbReference type="ARBA" id="ARBA00008799"/>
    </source>
</evidence>
<gene>
    <name evidence="2" type="primary">otsA</name>
    <name evidence="2" type="ORF">R50_1566</name>
</gene>
<dbReference type="GO" id="GO:0003825">
    <property type="term" value="F:alpha,alpha-trehalose-phosphate synthase (UDP-forming) activity"/>
    <property type="evidence" value="ECO:0007669"/>
    <property type="project" value="UniProtKB-EC"/>
</dbReference>
<dbReference type="EC" id="2.4.1.347" evidence="2"/>
<protein>
    <submittedName>
        <fullName evidence="2">Trehalose-6-phosphate synthase</fullName>
        <ecNumber evidence="2">2.4.1.15</ecNumber>
        <ecNumber evidence="2">2.4.1.347</ecNumber>
    </submittedName>
</protein>
<comment type="similarity">
    <text evidence="1">Belongs to the glycosyltransferase 20 family.</text>
</comment>
<dbReference type="PANTHER" id="PTHR10788:SF106">
    <property type="entry name" value="BCDNA.GH08860"/>
    <property type="match status" value="1"/>
</dbReference>
<proteinExistence type="inferred from homology"/>
<organism evidence="2 3">
    <name type="scientific">Candidatus Hydrogenisulfobacillus filiaventi</name>
    <dbReference type="NCBI Taxonomy" id="2707344"/>
    <lineage>
        <taxon>Bacteria</taxon>
        <taxon>Bacillati</taxon>
        <taxon>Bacillota</taxon>
        <taxon>Clostridia</taxon>
        <taxon>Eubacteriales</taxon>
        <taxon>Clostridiales Family XVII. Incertae Sedis</taxon>
        <taxon>Candidatus Hydrogenisulfobacillus</taxon>
    </lineage>
</organism>
<name>A0A6F8ZGQ4_9FIRM</name>
<keyword evidence="3" id="KW-1185">Reference proteome</keyword>
<evidence type="ECO:0000313" key="3">
    <source>
        <dbReference type="Proteomes" id="UP000503399"/>
    </source>
</evidence>
<keyword evidence="2" id="KW-0328">Glycosyltransferase</keyword>
<dbReference type="GO" id="GO:0005992">
    <property type="term" value="P:trehalose biosynthetic process"/>
    <property type="evidence" value="ECO:0007669"/>
    <property type="project" value="InterPro"/>
</dbReference>
<dbReference type="InterPro" id="IPR001830">
    <property type="entry name" value="Glyco_trans_20"/>
</dbReference>
<reference evidence="2 3" key="1">
    <citation type="submission" date="2020-02" db="EMBL/GenBank/DDBJ databases">
        <authorList>
            <person name="Hogendoorn C."/>
        </authorList>
    </citation>
    <scope>NUCLEOTIDE SEQUENCE [LARGE SCALE GENOMIC DNA]</scope>
    <source>
        <strain evidence="2">R501</strain>
    </source>
</reference>
<dbReference type="Pfam" id="PF00982">
    <property type="entry name" value="Glyco_transf_20"/>
    <property type="match status" value="1"/>
</dbReference>
<dbReference type="EMBL" id="LR778114">
    <property type="protein sequence ID" value="CAB1129067.1"/>
    <property type="molecule type" value="Genomic_DNA"/>
</dbReference>